<evidence type="ECO:0000313" key="2">
    <source>
        <dbReference type="Proteomes" id="UP000663887"/>
    </source>
</evidence>
<dbReference type="Gene3D" id="3.30.70.270">
    <property type="match status" value="1"/>
</dbReference>
<gene>
    <name evidence="1" type="ORF">XDN619_LOCUS19495</name>
</gene>
<comment type="caution">
    <text evidence="1">The sequence shown here is derived from an EMBL/GenBank/DDBJ whole genome shotgun (WGS) entry which is preliminary data.</text>
</comment>
<evidence type="ECO:0000313" key="1">
    <source>
        <dbReference type="EMBL" id="CAF2104790.1"/>
    </source>
</evidence>
<accession>A0A816TWV8</accession>
<proteinExistence type="predicted"/>
<dbReference type="InterPro" id="IPR043128">
    <property type="entry name" value="Rev_trsase/Diguanyl_cyclase"/>
</dbReference>
<dbReference type="Proteomes" id="UP000663887">
    <property type="component" value="Unassembled WGS sequence"/>
</dbReference>
<dbReference type="AlphaFoldDB" id="A0A816TWV8"/>
<name>A0A816TWV8_9BILA</name>
<organism evidence="1 2">
    <name type="scientific">Rotaria magnacalcarata</name>
    <dbReference type="NCBI Taxonomy" id="392030"/>
    <lineage>
        <taxon>Eukaryota</taxon>
        <taxon>Metazoa</taxon>
        <taxon>Spiralia</taxon>
        <taxon>Gnathifera</taxon>
        <taxon>Rotifera</taxon>
        <taxon>Eurotatoria</taxon>
        <taxon>Bdelloidea</taxon>
        <taxon>Philodinida</taxon>
        <taxon>Philodinidae</taxon>
        <taxon>Rotaria</taxon>
    </lineage>
</organism>
<dbReference type="InterPro" id="IPR043502">
    <property type="entry name" value="DNA/RNA_pol_sf"/>
</dbReference>
<dbReference type="EMBL" id="CAJNRG010008521">
    <property type="protein sequence ID" value="CAF2104790.1"/>
    <property type="molecule type" value="Genomic_DNA"/>
</dbReference>
<protein>
    <recommendedName>
        <fullName evidence="3">Reverse transcriptase</fullName>
    </recommendedName>
</protein>
<evidence type="ECO:0008006" key="3">
    <source>
        <dbReference type="Google" id="ProtNLM"/>
    </source>
</evidence>
<dbReference type="SUPFAM" id="SSF56672">
    <property type="entry name" value="DNA/RNA polymerases"/>
    <property type="match status" value="1"/>
</dbReference>
<reference evidence="1" key="1">
    <citation type="submission" date="2021-02" db="EMBL/GenBank/DDBJ databases">
        <authorList>
            <person name="Nowell W R."/>
        </authorList>
    </citation>
    <scope>NUCLEOTIDE SEQUENCE</scope>
</reference>
<sequence>MSHSPPICESYPQLNKEQAMYNIIQESISPGLIREPHSPKDTIAILDANVPRTLSQANKFIGALSWYRKFIQNVTTASHRSNSLSYRPY</sequence>